<reference evidence="3" key="1">
    <citation type="submission" date="2019-04" db="EMBL/GenBank/DDBJ databases">
        <title>Evolution of Biomass-Degrading Anaerobic Consortia Revealed by Metagenomics.</title>
        <authorList>
            <person name="Peng X."/>
        </authorList>
    </citation>
    <scope>NUCLEOTIDE SEQUENCE</scope>
    <source>
        <strain evidence="3">SIG551</strain>
    </source>
</reference>
<evidence type="ECO:0000313" key="3">
    <source>
        <dbReference type="EMBL" id="MBE6832563.1"/>
    </source>
</evidence>
<dbReference type="EMBL" id="SVNY01000001">
    <property type="protein sequence ID" value="MBE6832563.1"/>
    <property type="molecule type" value="Genomic_DNA"/>
</dbReference>
<feature type="domain" description="DUF7674" evidence="2">
    <location>
        <begin position="131"/>
        <end position="235"/>
    </location>
</feature>
<protein>
    <recommendedName>
        <fullName evidence="2">DUF7674 domain-containing protein</fullName>
    </recommendedName>
</protein>
<organism evidence="3 4">
    <name type="scientific">Faecalispora sporosphaeroides</name>
    <dbReference type="NCBI Taxonomy" id="1549"/>
    <lineage>
        <taxon>Bacteria</taxon>
        <taxon>Bacillati</taxon>
        <taxon>Bacillota</taxon>
        <taxon>Clostridia</taxon>
        <taxon>Eubacteriales</taxon>
        <taxon>Oscillospiraceae</taxon>
        <taxon>Faecalispora</taxon>
    </lineage>
</organism>
<feature type="compositionally biased region" description="Basic residues" evidence="1">
    <location>
        <begin position="240"/>
        <end position="253"/>
    </location>
</feature>
<feature type="region of interest" description="Disordered" evidence="1">
    <location>
        <begin position="240"/>
        <end position="267"/>
    </location>
</feature>
<accession>A0A928KRF9</accession>
<proteinExistence type="predicted"/>
<evidence type="ECO:0000256" key="1">
    <source>
        <dbReference type="SAM" id="MobiDB-lite"/>
    </source>
</evidence>
<evidence type="ECO:0000259" key="2">
    <source>
        <dbReference type="Pfam" id="PF24722"/>
    </source>
</evidence>
<comment type="caution">
    <text evidence="3">The sequence shown here is derived from an EMBL/GenBank/DDBJ whole genome shotgun (WGS) entry which is preliminary data.</text>
</comment>
<dbReference type="RefSeq" id="WP_020074234.1">
    <property type="nucleotide sequence ID" value="NZ_JBKWRC010000005.1"/>
</dbReference>
<gene>
    <name evidence="3" type="ORF">E7512_03105</name>
</gene>
<sequence>MEQNAFDLIAEKVRSVLLEQGFERKEDVREELGQAAVYLSEDAAYSVLYERKAGLFHLRTCGVADGKPDNQWKKLSTWAFDPEADNAAYASSIAQDFAETLGGSDRKALVRQQKKKKKKDEDAAIDPQFLFNRLAGIFPELRGELAQEKGTYGTVRGVTFTREHVVGRVEQLAKTYPDSEPFKRLCNVLNDMYKNGDMDVRSIITIVLLNGINDRQALENLSKNFSEDLSKVYDKAKGLKGKKVRPEKKKKMPKYNGEMIQTLEDRR</sequence>
<dbReference type="Pfam" id="PF24722">
    <property type="entry name" value="DUF7674"/>
    <property type="match status" value="1"/>
</dbReference>
<evidence type="ECO:0000313" key="4">
    <source>
        <dbReference type="Proteomes" id="UP000754750"/>
    </source>
</evidence>
<dbReference type="AlphaFoldDB" id="A0A928KRF9"/>
<name>A0A928KRF9_9FIRM</name>
<dbReference type="Proteomes" id="UP000754750">
    <property type="component" value="Unassembled WGS sequence"/>
</dbReference>
<dbReference type="InterPro" id="IPR056091">
    <property type="entry name" value="DUF7674"/>
</dbReference>